<dbReference type="AlphaFoldDB" id="A0AAD8V5M9"/>
<dbReference type="Proteomes" id="UP001230504">
    <property type="component" value="Unassembled WGS sequence"/>
</dbReference>
<feature type="compositionally biased region" description="Polar residues" evidence="1">
    <location>
        <begin position="70"/>
        <end position="81"/>
    </location>
</feature>
<feature type="compositionally biased region" description="Basic and acidic residues" evidence="1">
    <location>
        <begin position="180"/>
        <end position="194"/>
    </location>
</feature>
<feature type="compositionally biased region" description="Polar residues" evidence="1">
    <location>
        <begin position="196"/>
        <end position="212"/>
    </location>
</feature>
<feature type="compositionally biased region" description="Polar residues" evidence="1">
    <location>
        <begin position="44"/>
        <end position="59"/>
    </location>
</feature>
<accession>A0AAD8V5M9</accession>
<dbReference type="GeneID" id="85446755"/>
<gene>
    <name evidence="2" type="ORF">LY79DRAFT_649192</name>
</gene>
<evidence type="ECO:0000256" key="1">
    <source>
        <dbReference type="SAM" id="MobiDB-lite"/>
    </source>
</evidence>
<feature type="region of interest" description="Disordered" evidence="1">
    <location>
        <begin position="156"/>
        <end position="212"/>
    </location>
</feature>
<reference evidence="2" key="1">
    <citation type="submission" date="2021-06" db="EMBL/GenBank/DDBJ databases">
        <title>Comparative genomics, transcriptomics and evolutionary studies reveal genomic signatures of adaptation to plant cell wall in hemibiotrophic fungi.</title>
        <authorList>
            <consortium name="DOE Joint Genome Institute"/>
            <person name="Baroncelli R."/>
            <person name="Diaz J.F."/>
            <person name="Benocci T."/>
            <person name="Peng M."/>
            <person name="Battaglia E."/>
            <person name="Haridas S."/>
            <person name="Andreopoulos W."/>
            <person name="Labutti K."/>
            <person name="Pangilinan J."/>
            <person name="Floch G.L."/>
            <person name="Makela M.R."/>
            <person name="Henrissat B."/>
            <person name="Grigoriev I.V."/>
            <person name="Crouch J.A."/>
            <person name="De Vries R.P."/>
            <person name="Sukno S.A."/>
            <person name="Thon M.R."/>
        </authorList>
    </citation>
    <scope>NUCLEOTIDE SEQUENCE</scope>
    <source>
        <strain evidence="2">CBS 125086</strain>
    </source>
</reference>
<name>A0AAD8V5M9_9PEZI</name>
<proteinExistence type="predicted"/>
<feature type="compositionally biased region" description="Polar residues" evidence="1">
    <location>
        <begin position="91"/>
        <end position="111"/>
    </location>
</feature>
<feature type="region of interest" description="Disordered" evidence="1">
    <location>
        <begin position="1"/>
        <end position="124"/>
    </location>
</feature>
<keyword evidence="3" id="KW-1185">Reference proteome</keyword>
<comment type="caution">
    <text evidence="2">The sequence shown here is derived from an EMBL/GenBank/DDBJ whole genome shotgun (WGS) entry which is preliminary data.</text>
</comment>
<dbReference type="RefSeq" id="XP_060415165.1">
    <property type="nucleotide sequence ID" value="XM_060562515.1"/>
</dbReference>
<sequence length="212" mass="23364">MSQTALRVYMSETKKNNSPHPLTHNDLASEHSTSVTTPAGDGASSKSITFDRNNTLSTQEPERADDYNSGDIQSKMSSSITRGRAWHNDAKLQSSPEAIENQSGLTRNQTADSHRKSKTEFNSIPDEVVPVVELDMARYPGTDSRAHRKSSTEFDAGLVNQPHVHSQAIALPPVVPKTRSAPEKRQDNGGRKADSQLWQKSGAQESSQQLWR</sequence>
<evidence type="ECO:0000313" key="3">
    <source>
        <dbReference type="Proteomes" id="UP001230504"/>
    </source>
</evidence>
<dbReference type="EMBL" id="JAHLJV010000023">
    <property type="protein sequence ID" value="KAK1593899.1"/>
    <property type="molecule type" value="Genomic_DNA"/>
</dbReference>
<organism evidence="2 3">
    <name type="scientific">Colletotrichum navitas</name>
    <dbReference type="NCBI Taxonomy" id="681940"/>
    <lineage>
        <taxon>Eukaryota</taxon>
        <taxon>Fungi</taxon>
        <taxon>Dikarya</taxon>
        <taxon>Ascomycota</taxon>
        <taxon>Pezizomycotina</taxon>
        <taxon>Sordariomycetes</taxon>
        <taxon>Hypocreomycetidae</taxon>
        <taxon>Glomerellales</taxon>
        <taxon>Glomerellaceae</taxon>
        <taxon>Colletotrichum</taxon>
        <taxon>Colletotrichum graminicola species complex</taxon>
    </lineage>
</organism>
<evidence type="ECO:0000313" key="2">
    <source>
        <dbReference type="EMBL" id="KAK1593899.1"/>
    </source>
</evidence>
<protein>
    <submittedName>
        <fullName evidence="2">Uncharacterized protein</fullName>
    </submittedName>
</protein>